<organism evidence="1">
    <name type="scientific">Cacopsylla melanoneura</name>
    <dbReference type="NCBI Taxonomy" id="428564"/>
    <lineage>
        <taxon>Eukaryota</taxon>
        <taxon>Metazoa</taxon>
        <taxon>Ecdysozoa</taxon>
        <taxon>Arthropoda</taxon>
        <taxon>Hexapoda</taxon>
        <taxon>Insecta</taxon>
        <taxon>Pterygota</taxon>
        <taxon>Neoptera</taxon>
        <taxon>Paraneoptera</taxon>
        <taxon>Hemiptera</taxon>
        <taxon>Sternorrhyncha</taxon>
        <taxon>Psylloidea</taxon>
        <taxon>Psyllidae</taxon>
        <taxon>Psyllinae</taxon>
        <taxon>Cacopsylla</taxon>
    </lineage>
</organism>
<proteinExistence type="predicted"/>
<protein>
    <submittedName>
        <fullName evidence="1">Uncharacterized protein</fullName>
    </submittedName>
</protein>
<dbReference type="AlphaFoldDB" id="A0A8D8T8R7"/>
<dbReference type="EMBL" id="HBUF01256735">
    <property type="protein sequence ID" value="CAG6681749.1"/>
    <property type="molecule type" value="Transcribed_RNA"/>
</dbReference>
<accession>A0A8D8T8R7</accession>
<reference evidence="1" key="1">
    <citation type="submission" date="2021-05" db="EMBL/GenBank/DDBJ databases">
        <authorList>
            <person name="Alioto T."/>
            <person name="Alioto T."/>
            <person name="Gomez Garrido J."/>
        </authorList>
    </citation>
    <scope>NUCLEOTIDE SEQUENCE</scope>
</reference>
<name>A0A8D8T8R7_9HEMI</name>
<dbReference type="EMBL" id="HBUF01256734">
    <property type="protein sequence ID" value="CAG6681747.1"/>
    <property type="molecule type" value="Transcribed_RNA"/>
</dbReference>
<dbReference type="EMBL" id="HBUF01256732">
    <property type="protein sequence ID" value="CAG6681743.1"/>
    <property type="molecule type" value="Transcribed_RNA"/>
</dbReference>
<dbReference type="EMBL" id="HBUF01381121">
    <property type="protein sequence ID" value="CAG6730295.1"/>
    <property type="molecule type" value="Transcribed_RNA"/>
</dbReference>
<sequence>MEDPKSYQYYYHHSHQAVYLMSLGAARLSLSSVQTHHHTRHETDQTQEDTISAPVSPLFRWQCELVQLVLHHLFQEPTPQHVQWATGFSSHDHLQPIPRLPA</sequence>
<evidence type="ECO:0000313" key="1">
    <source>
        <dbReference type="EMBL" id="CAG6681749.1"/>
    </source>
</evidence>
<dbReference type="EMBL" id="HBUF01256731">
    <property type="protein sequence ID" value="CAG6681741.1"/>
    <property type="molecule type" value="Transcribed_RNA"/>
</dbReference>